<evidence type="ECO:0000313" key="3">
    <source>
        <dbReference type="Proteomes" id="UP001302745"/>
    </source>
</evidence>
<accession>A0AAN6VW16</accession>
<dbReference type="EMBL" id="MU856839">
    <property type="protein sequence ID" value="KAK4158419.1"/>
    <property type="molecule type" value="Genomic_DNA"/>
</dbReference>
<feature type="compositionally biased region" description="Low complexity" evidence="1">
    <location>
        <begin position="52"/>
        <end position="64"/>
    </location>
</feature>
<evidence type="ECO:0000256" key="1">
    <source>
        <dbReference type="SAM" id="MobiDB-lite"/>
    </source>
</evidence>
<feature type="region of interest" description="Disordered" evidence="1">
    <location>
        <begin position="349"/>
        <end position="501"/>
    </location>
</feature>
<protein>
    <submittedName>
        <fullName evidence="2">Uncharacterized protein</fullName>
    </submittedName>
</protein>
<feature type="compositionally biased region" description="Polar residues" evidence="1">
    <location>
        <begin position="115"/>
        <end position="132"/>
    </location>
</feature>
<sequence length="569" mass="60115">MLSTNPDVPSPPVDLGSPSPAVPVRALQPQVAIPDHGYVSPRQKLDSRTPAPGSSSQPSPKQPQHGLNAPRPPLSPLSEYHSGFADDDLGPPPSLAHHRRQQSFPNLLPLAFKSRTPSPTRKTHTRSPSEQMPYTGEGRSNGRTAADSPRGAGGLASWLSGTAGAANALGLSPSTHGGANGASKDASPNITPTRPRRSTAGPVSTTPDVATPKSTTTAASRFMSALSSRFTPTTPTSPSLADTTTATNDELCTLNIEAALFPHHSPASPRDSFSPSAFKNLQMNATGLLTRMQTAYREQSAALRELQSERGAQQDELEEAVTRAEHLKLQLEGMARKAQEQEGEMKALVEALAAEKKKKRERSSRSSSRSRRGGAVVVVRTPPSEGAASSMVSEDLGVDEDRQGRRRRHRHRGGRGTGEEDGKSWKSSDDDEEEGETDEESAESESVFSRCRSPALRLSPPPPPPAVHTTVSDAGASAGTPHVRTSTGPGPVSAVPNRKSGPQMSAFQKILKGIAGEDSGCANCKGQDASVAWDTVGLLRDENRHLKTRVGELEVAVEGALDLVNGIGL</sequence>
<feature type="compositionally biased region" description="Basic and acidic residues" evidence="1">
    <location>
        <begin position="417"/>
        <end position="428"/>
    </location>
</feature>
<dbReference type="AlphaFoldDB" id="A0AAN6VW16"/>
<evidence type="ECO:0000313" key="2">
    <source>
        <dbReference type="EMBL" id="KAK4158419.1"/>
    </source>
</evidence>
<organism evidence="2 3">
    <name type="scientific">Chaetomidium leptoderma</name>
    <dbReference type="NCBI Taxonomy" id="669021"/>
    <lineage>
        <taxon>Eukaryota</taxon>
        <taxon>Fungi</taxon>
        <taxon>Dikarya</taxon>
        <taxon>Ascomycota</taxon>
        <taxon>Pezizomycotina</taxon>
        <taxon>Sordariomycetes</taxon>
        <taxon>Sordariomycetidae</taxon>
        <taxon>Sordariales</taxon>
        <taxon>Chaetomiaceae</taxon>
        <taxon>Chaetomidium</taxon>
    </lineage>
</organism>
<feature type="compositionally biased region" description="Low complexity" evidence="1">
    <location>
        <begin position="231"/>
        <end position="245"/>
    </location>
</feature>
<feature type="region of interest" description="Disordered" evidence="1">
    <location>
        <begin position="1"/>
        <end position="245"/>
    </location>
</feature>
<gene>
    <name evidence="2" type="ORF">C8A00DRAFT_10855</name>
</gene>
<reference evidence="2" key="1">
    <citation type="journal article" date="2023" name="Mol. Phylogenet. Evol.">
        <title>Genome-scale phylogeny and comparative genomics of the fungal order Sordariales.</title>
        <authorList>
            <person name="Hensen N."/>
            <person name="Bonometti L."/>
            <person name="Westerberg I."/>
            <person name="Brannstrom I.O."/>
            <person name="Guillou S."/>
            <person name="Cros-Aarteil S."/>
            <person name="Calhoun S."/>
            <person name="Haridas S."/>
            <person name="Kuo A."/>
            <person name="Mondo S."/>
            <person name="Pangilinan J."/>
            <person name="Riley R."/>
            <person name="LaButti K."/>
            <person name="Andreopoulos B."/>
            <person name="Lipzen A."/>
            <person name="Chen C."/>
            <person name="Yan M."/>
            <person name="Daum C."/>
            <person name="Ng V."/>
            <person name="Clum A."/>
            <person name="Steindorff A."/>
            <person name="Ohm R.A."/>
            <person name="Martin F."/>
            <person name="Silar P."/>
            <person name="Natvig D.O."/>
            <person name="Lalanne C."/>
            <person name="Gautier V."/>
            <person name="Ament-Velasquez S.L."/>
            <person name="Kruys A."/>
            <person name="Hutchinson M.I."/>
            <person name="Powell A.J."/>
            <person name="Barry K."/>
            <person name="Miller A.N."/>
            <person name="Grigoriev I.V."/>
            <person name="Debuchy R."/>
            <person name="Gladieux P."/>
            <person name="Hiltunen Thoren M."/>
            <person name="Johannesson H."/>
        </authorList>
    </citation>
    <scope>NUCLEOTIDE SEQUENCE</scope>
    <source>
        <strain evidence="2">CBS 538.74</strain>
    </source>
</reference>
<name>A0AAN6VW16_9PEZI</name>
<reference evidence="2" key="2">
    <citation type="submission" date="2023-05" db="EMBL/GenBank/DDBJ databases">
        <authorList>
            <consortium name="Lawrence Berkeley National Laboratory"/>
            <person name="Steindorff A."/>
            <person name="Hensen N."/>
            <person name="Bonometti L."/>
            <person name="Westerberg I."/>
            <person name="Brannstrom I.O."/>
            <person name="Guillou S."/>
            <person name="Cros-Aarteil S."/>
            <person name="Calhoun S."/>
            <person name="Haridas S."/>
            <person name="Kuo A."/>
            <person name="Mondo S."/>
            <person name="Pangilinan J."/>
            <person name="Riley R."/>
            <person name="Labutti K."/>
            <person name="Andreopoulos B."/>
            <person name="Lipzen A."/>
            <person name="Chen C."/>
            <person name="Yanf M."/>
            <person name="Daum C."/>
            <person name="Ng V."/>
            <person name="Clum A."/>
            <person name="Ohm R."/>
            <person name="Martin F."/>
            <person name="Silar P."/>
            <person name="Natvig D."/>
            <person name="Lalanne C."/>
            <person name="Gautier V."/>
            <person name="Ament-Velasquez S.L."/>
            <person name="Kruys A."/>
            <person name="Hutchinson M.I."/>
            <person name="Powell A.J."/>
            <person name="Barry K."/>
            <person name="Miller A.N."/>
            <person name="Grigoriev I.V."/>
            <person name="Debuchy R."/>
            <person name="Gladieux P."/>
            <person name="Thoren M.H."/>
            <person name="Johannesson H."/>
        </authorList>
    </citation>
    <scope>NUCLEOTIDE SEQUENCE</scope>
    <source>
        <strain evidence="2">CBS 538.74</strain>
    </source>
</reference>
<proteinExistence type="predicted"/>
<feature type="compositionally biased region" description="Polar residues" evidence="1">
    <location>
        <begin position="201"/>
        <end position="230"/>
    </location>
</feature>
<feature type="compositionally biased region" description="Acidic residues" evidence="1">
    <location>
        <begin position="429"/>
        <end position="443"/>
    </location>
</feature>
<dbReference type="Proteomes" id="UP001302745">
    <property type="component" value="Unassembled WGS sequence"/>
</dbReference>
<keyword evidence="3" id="KW-1185">Reference proteome</keyword>
<comment type="caution">
    <text evidence="2">The sequence shown here is derived from an EMBL/GenBank/DDBJ whole genome shotgun (WGS) entry which is preliminary data.</text>
</comment>
<feature type="compositionally biased region" description="Basic residues" evidence="1">
    <location>
        <begin position="356"/>
        <end position="372"/>
    </location>
</feature>
<feature type="compositionally biased region" description="Basic residues" evidence="1">
    <location>
        <begin position="404"/>
        <end position="414"/>
    </location>
</feature>